<evidence type="ECO:0000313" key="1">
    <source>
        <dbReference type="EMBL" id="KAH7961068.1"/>
    </source>
</evidence>
<gene>
    <name evidence="1" type="ORF">HPB52_001311</name>
</gene>
<dbReference type="AlphaFoldDB" id="A0A9D4PY88"/>
<proteinExistence type="predicted"/>
<reference evidence="1" key="1">
    <citation type="journal article" date="2020" name="Cell">
        <title>Large-Scale Comparative Analyses of Tick Genomes Elucidate Their Genetic Diversity and Vector Capacities.</title>
        <authorList>
            <consortium name="Tick Genome and Microbiome Consortium (TIGMIC)"/>
            <person name="Jia N."/>
            <person name="Wang J."/>
            <person name="Shi W."/>
            <person name="Du L."/>
            <person name="Sun Y."/>
            <person name="Zhan W."/>
            <person name="Jiang J.F."/>
            <person name="Wang Q."/>
            <person name="Zhang B."/>
            <person name="Ji P."/>
            <person name="Bell-Sakyi L."/>
            <person name="Cui X.M."/>
            <person name="Yuan T.T."/>
            <person name="Jiang B.G."/>
            <person name="Yang W.F."/>
            <person name="Lam T.T."/>
            <person name="Chang Q.C."/>
            <person name="Ding S.J."/>
            <person name="Wang X.J."/>
            <person name="Zhu J.G."/>
            <person name="Ruan X.D."/>
            <person name="Zhao L."/>
            <person name="Wei J.T."/>
            <person name="Ye R.Z."/>
            <person name="Que T.C."/>
            <person name="Du C.H."/>
            <person name="Zhou Y.H."/>
            <person name="Cheng J.X."/>
            <person name="Dai P.F."/>
            <person name="Guo W.B."/>
            <person name="Han X.H."/>
            <person name="Huang E.J."/>
            <person name="Li L.F."/>
            <person name="Wei W."/>
            <person name="Gao Y.C."/>
            <person name="Liu J.Z."/>
            <person name="Shao H.Z."/>
            <person name="Wang X."/>
            <person name="Wang C.C."/>
            <person name="Yang T.C."/>
            <person name="Huo Q.B."/>
            <person name="Li W."/>
            <person name="Chen H.Y."/>
            <person name="Chen S.E."/>
            <person name="Zhou L.G."/>
            <person name="Ni X.B."/>
            <person name="Tian J.H."/>
            <person name="Sheng Y."/>
            <person name="Liu T."/>
            <person name="Pan Y.S."/>
            <person name="Xia L.Y."/>
            <person name="Li J."/>
            <person name="Zhao F."/>
            <person name="Cao W.C."/>
        </authorList>
    </citation>
    <scope>NUCLEOTIDE SEQUENCE</scope>
    <source>
        <strain evidence="1">Rsan-2018</strain>
    </source>
</reference>
<organism evidence="1 2">
    <name type="scientific">Rhipicephalus sanguineus</name>
    <name type="common">Brown dog tick</name>
    <name type="synonym">Ixodes sanguineus</name>
    <dbReference type="NCBI Taxonomy" id="34632"/>
    <lineage>
        <taxon>Eukaryota</taxon>
        <taxon>Metazoa</taxon>
        <taxon>Ecdysozoa</taxon>
        <taxon>Arthropoda</taxon>
        <taxon>Chelicerata</taxon>
        <taxon>Arachnida</taxon>
        <taxon>Acari</taxon>
        <taxon>Parasitiformes</taxon>
        <taxon>Ixodida</taxon>
        <taxon>Ixodoidea</taxon>
        <taxon>Ixodidae</taxon>
        <taxon>Rhipicephalinae</taxon>
        <taxon>Rhipicephalus</taxon>
        <taxon>Rhipicephalus</taxon>
    </lineage>
</organism>
<accession>A0A9D4PY88</accession>
<protein>
    <submittedName>
        <fullName evidence="1">Uncharacterized protein</fullName>
    </submittedName>
</protein>
<sequence length="103" mass="11830">MVDYSQRTSGAIPLHGVLGHRSTTFPRLSSITTRVKDMELPPADWLLTSPWLPYVMFWLVARHRRLVPPTPDIGNMRAITSRATTSSLTFYRGLWTREVFVRS</sequence>
<evidence type="ECO:0000313" key="2">
    <source>
        <dbReference type="Proteomes" id="UP000821837"/>
    </source>
</evidence>
<dbReference type="Proteomes" id="UP000821837">
    <property type="component" value="Chromosome 3"/>
</dbReference>
<name>A0A9D4PY88_RHISA</name>
<comment type="caution">
    <text evidence="1">The sequence shown here is derived from an EMBL/GenBank/DDBJ whole genome shotgun (WGS) entry which is preliminary data.</text>
</comment>
<dbReference type="EMBL" id="JABSTV010001249">
    <property type="protein sequence ID" value="KAH7961068.1"/>
    <property type="molecule type" value="Genomic_DNA"/>
</dbReference>
<keyword evidence="2" id="KW-1185">Reference proteome</keyword>
<reference evidence="1" key="2">
    <citation type="submission" date="2021-09" db="EMBL/GenBank/DDBJ databases">
        <authorList>
            <person name="Jia N."/>
            <person name="Wang J."/>
            <person name="Shi W."/>
            <person name="Du L."/>
            <person name="Sun Y."/>
            <person name="Zhan W."/>
            <person name="Jiang J."/>
            <person name="Wang Q."/>
            <person name="Zhang B."/>
            <person name="Ji P."/>
            <person name="Sakyi L.B."/>
            <person name="Cui X."/>
            <person name="Yuan T."/>
            <person name="Jiang B."/>
            <person name="Yang W."/>
            <person name="Lam T.T.-Y."/>
            <person name="Chang Q."/>
            <person name="Ding S."/>
            <person name="Wang X."/>
            <person name="Zhu J."/>
            <person name="Ruan X."/>
            <person name="Zhao L."/>
            <person name="Wei J."/>
            <person name="Que T."/>
            <person name="Du C."/>
            <person name="Cheng J."/>
            <person name="Dai P."/>
            <person name="Han X."/>
            <person name="Huang E."/>
            <person name="Gao Y."/>
            <person name="Liu J."/>
            <person name="Shao H."/>
            <person name="Ye R."/>
            <person name="Li L."/>
            <person name="Wei W."/>
            <person name="Wang X."/>
            <person name="Wang C."/>
            <person name="Huo Q."/>
            <person name="Li W."/>
            <person name="Guo W."/>
            <person name="Chen H."/>
            <person name="Chen S."/>
            <person name="Zhou L."/>
            <person name="Zhou L."/>
            <person name="Ni X."/>
            <person name="Tian J."/>
            <person name="Zhou Y."/>
            <person name="Sheng Y."/>
            <person name="Liu T."/>
            <person name="Pan Y."/>
            <person name="Xia L."/>
            <person name="Li J."/>
            <person name="Zhao F."/>
            <person name="Cao W."/>
        </authorList>
    </citation>
    <scope>NUCLEOTIDE SEQUENCE</scope>
    <source>
        <strain evidence="1">Rsan-2018</strain>
        <tissue evidence="1">Larvae</tissue>
    </source>
</reference>